<sequence length="169" mass="18547">MQLVSIDHSELGGALARQTQDLLDLAFPDMAGQYYQGEIPRKLILLLDDDTVVGHLAAYIRQVSVGGEPMTIGILGGVAIAPNYRGKGLSKRLIAAAHQFLVNANIGFAVLFAFEPERYLSSGYRRMTTQTRFTEHGEIKQFVYRGGMVAELGDRPWPDALLDLKGPTV</sequence>
<evidence type="ECO:0000259" key="1">
    <source>
        <dbReference type="PROSITE" id="PS51186"/>
    </source>
</evidence>
<dbReference type="SUPFAM" id="SSF55729">
    <property type="entry name" value="Acyl-CoA N-acyltransferases (Nat)"/>
    <property type="match status" value="1"/>
</dbReference>
<dbReference type="CDD" id="cd04301">
    <property type="entry name" value="NAT_SF"/>
    <property type="match status" value="1"/>
</dbReference>
<gene>
    <name evidence="2" type="ORF">N8A98_12610</name>
</gene>
<evidence type="ECO:0000313" key="3">
    <source>
        <dbReference type="Proteomes" id="UP001061862"/>
    </source>
</evidence>
<proteinExistence type="predicted"/>
<dbReference type="Proteomes" id="UP001061862">
    <property type="component" value="Chromosome"/>
</dbReference>
<dbReference type="Gene3D" id="3.40.630.30">
    <property type="match status" value="1"/>
</dbReference>
<dbReference type="Pfam" id="PF13527">
    <property type="entry name" value="Acetyltransf_9"/>
    <property type="match status" value="1"/>
</dbReference>
<organism evidence="2 3">
    <name type="scientific">Devosia neptuniae</name>
    <dbReference type="NCBI Taxonomy" id="191302"/>
    <lineage>
        <taxon>Bacteria</taxon>
        <taxon>Pseudomonadati</taxon>
        <taxon>Pseudomonadota</taxon>
        <taxon>Alphaproteobacteria</taxon>
        <taxon>Hyphomicrobiales</taxon>
        <taxon>Devosiaceae</taxon>
        <taxon>Devosia</taxon>
    </lineage>
</organism>
<keyword evidence="3" id="KW-1185">Reference proteome</keyword>
<dbReference type="RefSeq" id="WP_262171749.1">
    <property type="nucleotide sequence ID" value="NZ_CP104965.1"/>
</dbReference>
<dbReference type="InterPro" id="IPR016181">
    <property type="entry name" value="Acyl_CoA_acyltransferase"/>
</dbReference>
<feature type="domain" description="N-acetyltransferase" evidence="1">
    <location>
        <begin position="6"/>
        <end position="144"/>
    </location>
</feature>
<dbReference type="PROSITE" id="PS51186">
    <property type="entry name" value="GNAT"/>
    <property type="match status" value="1"/>
</dbReference>
<protein>
    <submittedName>
        <fullName evidence="2">GNAT family N-acetyltransferase</fullName>
    </submittedName>
</protein>
<reference evidence="2 3" key="1">
    <citation type="submission" date="2022-09" db="EMBL/GenBank/DDBJ databases">
        <title>Interaction between co-microsymbionts with complementary sets of symbiotic genes in legume-rhizobium systems.</title>
        <authorList>
            <person name="Safronova V."/>
            <person name="Sazanova A."/>
            <person name="Afonin A."/>
            <person name="Chirak E."/>
        </authorList>
    </citation>
    <scope>NUCLEOTIDE SEQUENCE [LARGE SCALE GENOMIC DNA]</scope>
    <source>
        <strain evidence="2 3">A18/4-1</strain>
    </source>
</reference>
<dbReference type="InterPro" id="IPR000182">
    <property type="entry name" value="GNAT_dom"/>
</dbReference>
<name>A0ABY6CJK6_9HYPH</name>
<evidence type="ECO:0000313" key="2">
    <source>
        <dbReference type="EMBL" id="UXN71963.1"/>
    </source>
</evidence>
<accession>A0ABY6CJK6</accession>
<dbReference type="EMBL" id="CP104965">
    <property type="protein sequence ID" value="UXN71963.1"/>
    <property type="molecule type" value="Genomic_DNA"/>
</dbReference>